<evidence type="ECO:0000313" key="4">
    <source>
        <dbReference type="Proteomes" id="UP000507470"/>
    </source>
</evidence>
<accession>A0A6J8BIP7</accession>
<keyword evidence="4" id="KW-1185">Reference proteome</keyword>
<dbReference type="InterPro" id="IPR000315">
    <property type="entry name" value="Znf_B-box"/>
</dbReference>
<dbReference type="PANTHER" id="PTHR25462">
    <property type="entry name" value="BONUS, ISOFORM C-RELATED"/>
    <property type="match status" value="1"/>
</dbReference>
<evidence type="ECO:0000313" key="3">
    <source>
        <dbReference type="EMBL" id="CAC5383543.1"/>
    </source>
</evidence>
<dbReference type="PROSITE" id="PS50119">
    <property type="entry name" value="ZF_BBOX"/>
    <property type="match status" value="1"/>
</dbReference>
<dbReference type="GO" id="GO:0008270">
    <property type="term" value="F:zinc ion binding"/>
    <property type="evidence" value="ECO:0007669"/>
    <property type="project" value="UniProtKB-KW"/>
</dbReference>
<dbReference type="Gene3D" id="2.130.10.10">
    <property type="entry name" value="YVTN repeat-like/Quinoprotein amine dehydrogenase"/>
    <property type="match status" value="1"/>
</dbReference>
<evidence type="ECO:0000256" key="1">
    <source>
        <dbReference type="PROSITE-ProRule" id="PRU00024"/>
    </source>
</evidence>
<protein>
    <recommendedName>
        <fullName evidence="2">B box-type domain-containing protein</fullName>
    </recommendedName>
</protein>
<dbReference type="OrthoDB" id="6081500at2759"/>
<name>A0A6J8BIP7_MYTCO</name>
<dbReference type="EMBL" id="CACVKT020003406">
    <property type="protein sequence ID" value="CAC5383543.1"/>
    <property type="molecule type" value="Genomic_DNA"/>
</dbReference>
<evidence type="ECO:0000259" key="2">
    <source>
        <dbReference type="PROSITE" id="PS50119"/>
    </source>
</evidence>
<keyword evidence="1" id="KW-0863">Zinc-finger</keyword>
<gene>
    <name evidence="3" type="ORF">MCOR_19276</name>
</gene>
<keyword evidence="1" id="KW-0862">Zinc</keyword>
<dbReference type="InterPro" id="IPR015943">
    <property type="entry name" value="WD40/YVTN_repeat-like_dom_sf"/>
</dbReference>
<dbReference type="SUPFAM" id="SSF101898">
    <property type="entry name" value="NHL repeat"/>
    <property type="match status" value="1"/>
</dbReference>
<dbReference type="AlphaFoldDB" id="A0A6J8BIP7"/>
<dbReference type="PANTHER" id="PTHR25462:SF296">
    <property type="entry name" value="MEIOTIC P26, ISOFORM F"/>
    <property type="match status" value="1"/>
</dbReference>
<reference evidence="3 4" key="1">
    <citation type="submission" date="2020-06" db="EMBL/GenBank/DDBJ databases">
        <authorList>
            <person name="Li R."/>
            <person name="Bekaert M."/>
        </authorList>
    </citation>
    <scope>NUCLEOTIDE SEQUENCE [LARGE SCALE GENOMIC DNA]</scope>
    <source>
        <strain evidence="4">wild</strain>
    </source>
</reference>
<dbReference type="InterPro" id="IPR047153">
    <property type="entry name" value="TRIM45/56/19-like"/>
</dbReference>
<feature type="domain" description="B box-type" evidence="2">
    <location>
        <begin position="4"/>
        <end position="52"/>
    </location>
</feature>
<dbReference type="Gene3D" id="3.30.160.60">
    <property type="entry name" value="Classic Zinc Finger"/>
    <property type="match status" value="1"/>
</dbReference>
<sequence>MEASRMTLCGMCKQKRVCCAAVVWCTECHNGLCSECKNNHDVSMTKHSTITVEAYLNLPPFIKSLPLVCKEHNKNLEKYCFDHNTPLCILCSENYHGHCAAAVVDLDSMIPNIKSSPAIENIGTKLKEIVRILQQIKLDRSENLLNLQEHRKQTKDKIELFRKSINEEIDRYRLEVDSAVEKTNAEIDLLLKDIVIREKQMLELSEGITEIKCHATNLQIFLGTQQLEKTINSAENFIFSVINSNSLDKISVQFDNELNLISPILDFNRYLKVSITRQSTVKEFMPPNLKQVQVPIFKEIKVTLKHQFNIKRDSKNLAISGLCVMNNKDVVFADSNSDRLIIHDKNGSFKFDFSTEQENSFDITPLDDETVAVTSGDDEIYIVDLYNKKVSKTLQTKDTCYGVQYNDGDLIFTVKEKGIRKINLCDYKSKYIYRNNISWGSYITSFGGNLCFTNRELHTVTLVDSAQNIIWTFSDKTVLQEPYGVTSDNYGNIYVAGYQSNNVVKISNDGKSGVEVIKHGSIINCHLRAISYVEQDKQLMVSSEEGTVFVYDIK</sequence>
<keyword evidence="1" id="KW-0479">Metal-binding</keyword>
<dbReference type="Proteomes" id="UP000507470">
    <property type="component" value="Unassembled WGS sequence"/>
</dbReference>
<proteinExistence type="predicted"/>
<organism evidence="3 4">
    <name type="scientific">Mytilus coruscus</name>
    <name type="common">Sea mussel</name>
    <dbReference type="NCBI Taxonomy" id="42192"/>
    <lineage>
        <taxon>Eukaryota</taxon>
        <taxon>Metazoa</taxon>
        <taxon>Spiralia</taxon>
        <taxon>Lophotrochozoa</taxon>
        <taxon>Mollusca</taxon>
        <taxon>Bivalvia</taxon>
        <taxon>Autobranchia</taxon>
        <taxon>Pteriomorphia</taxon>
        <taxon>Mytilida</taxon>
        <taxon>Mytiloidea</taxon>
        <taxon>Mytilidae</taxon>
        <taxon>Mytilinae</taxon>
        <taxon>Mytilus</taxon>
    </lineage>
</organism>
<dbReference type="InterPro" id="IPR011042">
    <property type="entry name" value="6-blade_b-propeller_TolB-like"/>
</dbReference>
<dbReference type="Gene3D" id="2.120.10.30">
    <property type="entry name" value="TolB, C-terminal domain"/>
    <property type="match status" value="1"/>
</dbReference>
<dbReference type="SUPFAM" id="SSF57845">
    <property type="entry name" value="B-box zinc-binding domain"/>
    <property type="match status" value="1"/>
</dbReference>